<dbReference type="GO" id="GO:0000166">
    <property type="term" value="F:nucleotide binding"/>
    <property type="evidence" value="ECO:0007669"/>
    <property type="project" value="UniProtKB-KW"/>
</dbReference>
<dbReference type="PANTHER" id="PTHR47545">
    <property type="entry name" value="MULTIFUNCTIONAL CCA PROTEIN"/>
    <property type="match status" value="1"/>
</dbReference>
<dbReference type="EC" id="2.7.7.72" evidence="9"/>
<dbReference type="Gene3D" id="1.10.3090.10">
    <property type="entry name" value="cca-adding enzyme, domain 2"/>
    <property type="match status" value="1"/>
</dbReference>
<evidence type="ECO:0000256" key="7">
    <source>
        <dbReference type="ARBA" id="ARBA00022884"/>
    </source>
</evidence>
<dbReference type="InterPro" id="IPR032828">
    <property type="entry name" value="PolyA_RNA-bd"/>
</dbReference>
<sequence>MKIRSEYSLVDFWVKAVTNKNLLLRIDKKTAALLEDLRRLFSEEASEVYLVGGFLRNLVLKKPTADIDLCITGSGQAASAKISGYFKAPQVVLDAGNDVFRVILPAFQLDISGTADITANLTRRDFKLNAMAAPLSAVHQGSLPVQAIIDPTQGLPDIENRVIRVTSADVFSADPIRLLRAIRLSAELGFALDGQTQSLITTHAALISTVAGERIREELLKLLETSQPGIWEKCLELGLLLNIFPELTPCCRHPQPYEHTWDVLEHSIKTMYALDAILGRSVWPYQNPKIITEIYRESGFEKYFAGKISGTSSIRTLTKLAALLHDIAKPQTRSTDPDGRIRFTGHPLEGSRLSSQILTRLRFSKKEILMVEKMVCYHLRPVQMNPDGQLPSAKAIYRYFRDLGEAAESTLYLSLADHLATDGPNLMVANWQEHVNIVAHILSEQKKQLTRLVPKRLVTGTDLIERFNLRPGPRIRTLLGEITEAQAAGEIKNRQEAFKFISQRLEGQA</sequence>
<evidence type="ECO:0000256" key="2">
    <source>
        <dbReference type="ARBA" id="ARBA00022694"/>
    </source>
</evidence>
<evidence type="ECO:0000256" key="4">
    <source>
        <dbReference type="ARBA" id="ARBA00022723"/>
    </source>
</evidence>
<evidence type="ECO:0000313" key="9">
    <source>
        <dbReference type="EMBL" id="MPL57482.1"/>
    </source>
</evidence>
<dbReference type="GO" id="GO:0046872">
    <property type="term" value="F:metal ion binding"/>
    <property type="evidence" value="ECO:0007669"/>
    <property type="project" value="UniProtKB-KW"/>
</dbReference>
<evidence type="ECO:0000256" key="3">
    <source>
        <dbReference type="ARBA" id="ARBA00022695"/>
    </source>
</evidence>
<comment type="caution">
    <text evidence="9">The sequence shown here is derived from an EMBL/GenBank/DDBJ whole genome shotgun (WGS) entry which is preliminary data.</text>
</comment>
<dbReference type="InterPro" id="IPR050124">
    <property type="entry name" value="tRNA_CCA-adding_enzyme"/>
</dbReference>
<comment type="similarity">
    <text evidence="1">Belongs to the tRNA nucleotidyltransferase/poly(A) polymerase family.</text>
</comment>
<evidence type="ECO:0000256" key="6">
    <source>
        <dbReference type="ARBA" id="ARBA00022842"/>
    </source>
</evidence>
<dbReference type="AlphaFoldDB" id="A0A644SUW4"/>
<dbReference type="SMART" id="SM00471">
    <property type="entry name" value="HDc"/>
    <property type="match status" value="1"/>
</dbReference>
<dbReference type="InterPro" id="IPR032810">
    <property type="entry name" value="CCA-adding_enz_C"/>
</dbReference>
<keyword evidence="7" id="KW-0694">RNA-binding</keyword>
<dbReference type="Gene3D" id="1.10.246.80">
    <property type="match status" value="1"/>
</dbReference>
<name>A0A644SUW4_9ZZZZ</name>
<dbReference type="CDD" id="cd00077">
    <property type="entry name" value="HDc"/>
    <property type="match status" value="1"/>
</dbReference>
<proteinExistence type="inferred from homology"/>
<organism evidence="9">
    <name type="scientific">bioreactor metagenome</name>
    <dbReference type="NCBI Taxonomy" id="1076179"/>
    <lineage>
        <taxon>unclassified sequences</taxon>
        <taxon>metagenomes</taxon>
        <taxon>ecological metagenomes</taxon>
    </lineage>
</organism>
<evidence type="ECO:0000259" key="8">
    <source>
        <dbReference type="SMART" id="SM00471"/>
    </source>
</evidence>
<dbReference type="SUPFAM" id="SSF81891">
    <property type="entry name" value="Poly A polymerase C-terminal region-like"/>
    <property type="match status" value="1"/>
</dbReference>
<feature type="domain" description="HD/PDEase" evidence="8">
    <location>
        <begin position="259"/>
        <end position="431"/>
    </location>
</feature>
<dbReference type="InterPro" id="IPR043519">
    <property type="entry name" value="NT_sf"/>
</dbReference>
<dbReference type="GO" id="GO:0004810">
    <property type="term" value="F:CCA tRNA nucleotidyltransferase activity"/>
    <property type="evidence" value="ECO:0007669"/>
    <property type="project" value="UniProtKB-EC"/>
</dbReference>
<dbReference type="SUPFAM" id="SSF81301">
    <property type="entry name" value="Nucleotidyltransferase"/>
    <property type="match status" value="1"/>
</dbReference>
<dbReference type="PANTHER" id="PTHR47545:SF2">
    <property type="entry name" value="CC-ADDING TRNA NUCLEOTIDYLTRANSFERASE"/>
    <property type="match status" value="1"/>
</dbReference>
<keyword evidence="9" id="KW-0808">Transferase</keyword>
<dbReference type="Gene3D" id="3.30.460.10">
    <property type="entry name" value="Beta Polymerase, domain 2"/>
    <property type="match status" value="1"/>
</dbReference>
<keyword evidence="4" id="KW-0479">Metal-binding</keyword>
<dbReference type="Pfam" id="PF13735">
    <property type="entry name" value="tRNA_NucTran2_2"/>
    <property type="match status" value="1"/>
</dbReference>
<dbReference type="GO" id="GO:0003723">
    <property type="term" value="F:RNA binding"/>
    <property type="evidence" value="ECO:0007669"/>
    <property type="project" value="UniProtKB-KW"/>
</dbReference>
<evidence type="ECO:0000256" key="1">
    <source>
        <dbReference type="ARBA" id="ARBA00007265"/>
    </source>
</evidence>
<keyword evidence="3 9" id="KW-0548">Nucleotidyltransferase</keyword>
<dbReference type="InterPro" id="IPR006674">
    <property type="entry name" value="HD_domain"/>
</dbReference>
<reference evidence="9" key="1">
    <citation type="submission" date="2019-08" db="EMBL/GenBank/DDBJ databases">
        <authorList>
            <person name="Kucharzyk K."/>
            <person name="Murdoch R.W."/>
            <person name="Higgins S."/>
            <person name="Loffler F."/>
        </authorList>
    </citation>
    <scope>NUCLEOTIDE SEQUENCE</scope>
</reference>
<dbReference type="GO" id="GO:0008033">
    <property type="term" value="P:tRNA processing"/>
    <property type="evidence" value="ECO:0007669"/>
    <property type="project" value="UniProtKB-KW"/>
</dbReference>
<keyword evidence="5" id="KW-0547">Nucleotide-binding</keyword>
<dbReference type="Pfam" id="PF01966">
    <property type="entry name" value="HD"/>
    <property type="match status" value="1"/>
</dbReference>
<accession>A0A644SUW4</accession>
<protein>
    <submittedName>
        <fullName evidence="9">CCA-adding enzyme</fullName>
        <ecNumber evidence="9">2.7.7.72</ecNumber>
    </submittedName>
</protein>
<dbReference type="InterPro" id="IPR003607">
    <property type="entry name" value="HD/PDEase_dom"/>
</dbReference>
<gene>
    <name evidence="9" type="primary">cca_2</name>
    <name evidence="9" type="ORF">SDC9_02988</name>
</gene>
<evidence type="ECO:0000256" key="5">
    <source>
        <dbReference type="ARBA" id="ARBA00022741"/>
    </source>
</evidence>
<dbReference type="EMBL" id="VSSQ01000005">
    <property type="protein sequence ID" value="MPL57482.1"/>
    <property type="molecule type" value="Genomic_DNA"/>
</dbReference>
<keyword evidence="6" id="KW-0460">Magnesium</keyword>
<dbReference type="Pfam" id="PF12627">
    <property type="entry name" value="PolyA_pol_RNAbd"/>
    <property type="match status" value="1"/>
</dbReference>
<keyword evidence="2" id="KW-0819">tRNA processing</keyword>